<feature type="region of interest" description="Disordered" evidence="1">
    <location>
        <begin position="123"/>
        <end position="149"/>
    </location>
</feature>
<keyword evidence="3" id="KW-1185">Reference proteome</keyword>
<evidence type="ECO:0000313" key="2">
    <source>
        <dbReference type="EMBL" id="USW50869.1"/>
    </source>
</evidence>
<protein>
    <submittedName>
        <fullName evidence="2">Uncharacterized protein</fullName>
    </submittedName>
</protein>
<sequence length="207" mass="23186">MSLWFKPSLAPFNPSRALHISQAKVLKIRTNKHKSCIRTGTHVCSRALQYRIACGRNRISTFVLLGEFTQPYGSSPQPLGPALLDLGEMYLCLQFQTLPPKTLRHYLPASVPTRRTQIGLNVASPLNQNPRDGQERSKRELAKLKESTDPEVRQYLSDITKEARAAALAALEEQRFVPVSQGLRKVSKKQHSSAGDSRQATTHLNCR</sequence>
<feature type="region of interest" description="Disordered" evidence="1">
    <location>
        <begin position="180"/>
        <end position="207"/>
    </location>
</feature>
<dbReference type="AlphaFoldDB" id="A0A9Q9AK90"/>
<dbReference type="OrthoDB" id="3864156at2759"/>
<name>A0A9Q9AK90_9PEZI</name>
<feature type="compositionally biased region" description="Basic and acidic residues" evidence="1">
    <location>
        <begin position="132"/>
        <end position="149"/>
    </location>
</feature>
<reference evidence="2" key="1">
    <citation type="submission" date="2022-06" db="EMBL/GenBank/DDBJ databases">
        <title>Complete genome sequences of two strains of the flax pathogen Septoria linicola.</title>
        <authorList>
            <person name="Lapalu N."/>
            <person name="Simon A."/>
            <person name="Demenou B."/>
            <person name="Paumier D."/>
            <person name="Guillot M.-P."/>
            <person name="Gout L."/>
            <person name="Valade R."/>
        </authorList>
    </citation>
    <scope>NUCLEOTIDE SEQUENCE</scope>
    <source>
        <strain evidence="2">SE15195</strain>
    </source>
</reference>
<organism evidence="2 3">
    <name type="scientific">Septoria linicola</name>
    <dbReference type="NCBI Taxonomy" id="215465"/>
    <lineage>
        <taxon>Eukaryota</taxon>
        <taxon>Fungi</taxon>
        <taxon>Dikarya</taxon>
        <taxon>Ascomycota</taxon>
        <taxon>Pezizomycotina</taxon>
        <taxon>Dothideomycetes</taxon>
        <taxon>Dothideomycetidae</taxon>
        <taxon>Mycosphaerellales</taxon>
        <taxon>Mycosphaerellaceae</taxon>
        <taxon>Septoria</taxon>
    </lineage>
</organism>
<dbReference type="EMBL" id="CP099420">
    <property type="protein sequence ID" value="USW50869.1"/>
    <property type="molecule type" value="Genomic_DNA"/>
</dbReference>
<feature type="compositionally biased region" description="Polar residues" evidence="1">
    <location>
        <begin position="192"/>
        <end position="207"/>
    </location>
</feature>
<proteinExistence type="predicted"/>
<gene>
    <name evidence="2" type="ORF">Slin15195_G041880</name>
</gene>
<evidence type="ECO:0000313" key="3">
    <source>
        <dbReference type="Proteomes" id="UP001056384"/>
    </source>
</evidence>
<dbReference type="Proteomes" id="UP001056384">
    <property type="component" value="Chromosome 3"/>
</dbReference>
<evidence type="ECO:0000256" key="1">
    <source>
        <dbReference type="SAM" id="MobiDB-lite"/>
    </source>
</evidence>
<accession>A0A9Q9AK90</accession>